<proteinExistence type="predicted"/>
<sequence>MATGYASVPSLVAGELKPKKTTLYLPILSPTCWLLASIAAALGHHFFNSWVDGKQTAELELSQEWVYRATTAFAFLIQTMLASAMSFVLCQLVWFYVQRSFMSVQDIDAVYHIERRVFKPTALPMTAVRSPLLVFVSFLSYSLPICAIFSNAALRVVTASQTEVLQDCSIPAGNLTTQDPSQFLYSTYTPPAGTEPAYYGPLATTSRFVTQALVTQRLPSLTLPNPCPGNCTYRVSVDSMKMNCNLIDATQAPAGLMQPLGGRATYWNATVDPSDIPLSYGSAAPVDQTSAQVTAALPFFIGWNSSEGGTAGIARCNPAQARYDFEVKAVMGAQAVAYNVTYTGDPDQFVIVPHCASPNNLACQVSALAQAMRNQLVGSISTSDVSSVYLSTSLASAVASAAFLNQTVDPNPNTAATLYVWGDVLSGLDSLAANITAGLLNMPLGMMDSQCTYDYTHVVYRYERLTLWIPYGIAILVVTICLAVGVVLFRNVNPTNRTTSFSDTVLATRNPRLHSIFDDAALEKAEADDMKEVSYSHVRFGKLMTGRMGYGVKGDF</sequence>
<keyword evidence="2" id="KW-1185">Reference proteome</keyword>
<evidence type="ECO:0000313" key="2">
    <source>
        <dbReference type="Proteomes" id="UP000814033"/>
    </source>
</evidence>
<name>A0ACB8RL39_9AGAM</name>
<accession>A0ACB8RL39</accession>
<dbReference type="Proteomes" id="UP000814033">
    <property type="component" value="Unassembled WGS sequence"/>
</dbReference>
<reference evidence="1" key="2">
    <citation type="journal article" date="2022" name="New Phytol.">
        <title>Evolutionary transition to the ectomycorrhizal habit in the genomes of a hyperdiverse lineage of mushroom-forming fungi.</title>
        <authorList>
            <person name="Looney B."/>
            <person name="Miyauchi S."/>
            <person name="Morin E."/>
            <person name="Drula E."/>
            <person name="Courty P.E."/>
            <person name="Kohler A."/>
            <person name="Kuo A."/>
            <person name="LaButti K."/>
            <person name="Pangilinan J."/>
            <person name="Lipzen A."/>
            <person name="Riley R."/>
            <person name="Andreopoulos W."/>
            <person name="He G."/>
            <person name="Johnson J."/>
            <person name="Nolan M."/>
            <person name="Tritt A."/>
            <person name="Barry K.W."/>
            <person name="Grigoriev I.V."/>
            <person name="Nagy L.G."/>
            <person name="Hibbett D."/>
            <person name="Henrissat B."/>
            <person name="Matheny P.B."/>
            <person name="Labbe J."/>
            <person name="Martin F.M."/>
        </authorList>
    </citation>
    <scope>NUCLEOTIDE SEQUENCE</scope>
    <source>
        <strain evidence="1">FP105234-sp</strain>
    </source>
</reference>
<protein>
    <submittedName>
        <fullName evidence="1">Uncharacterized protein</fullName>
    </submittedName>
</protein>
<comment type="caution">
    <text evidence="1">The sequence shown here is derived from an EMBL/GenBank/DDBJ whole genome shotgun (WGS) entry which is preliminary data.</text>
</comment>
<organism evidence="1 2">
    <name type="scientific">Auriscalpium vulgare</name>
    <dbReference type="NCBI Taxonomy" id="40419"/>
    <lineage>
        <taxon>Eukaryota</taxon>
        <taxon>Fungi</taxon>
        <taxon>Dikarya</taxon>
        <taxon>Basidiomycota</taxon>
        <taxon>Agaricomycotina</taxon>
        <taxon>Agaricomycetes</taxon>
        <taxon>Russulales</taxon>
        <taxon>Auriscalpiaceae</taxon>
        <taxon>Auriscalpium</taxon>
    </lineage>
</organism>
<evidence type="ECO:0000313" key="1">
    <source>
        <dbReference type="EMBL" id="KAI0044310.1"/>
    </source>
</evidence>
<reference evidence="1" key="1">
    <citation type="submission" date="2021-02" db="EMBL/GenBank/DDBJ databases">
        <authorList>
            <consortium name="DOE Joint Genome Institute"/>
            <person name="Ahrendt S."/>
            <person name="Looney B.P."/>
            <person name="Miyauchi S."/>
            <person name="Morin E."/>
            <person name="Drula E."/>
            <person name="Courty P.E."/>
            <person name="Chicoki N."/>
            <person name="Fauchery L."/>
            <person name="Kohler A."/>
            <person name="Kuo A."/>
            <person name="Labutti K."/>
            <person name="Pangilinan J."/>
            <person name="Lipzen A."/>
            <person name="Riley R."/>
            <person name="Andreopoulos W."/>
            <person name="He G."/>
            <person name="Johnson J."/>
            <person name="Barry K.W."/>
            <person name="Grigoriev I.V."/>
            <person name="Nagy L."/>
            <person name="Hibbett D."/>
            <person name="Henrissat B."/>
            <person name="Matheny P.B."/>
            <person name="Labbe J."/>
            <person name="Martin F."/>
        </authorList>
    </citation>
    <scope>NUCLEOTIDE SEQUENCE</scope>
    <source>
        <strain evidence="1">FP105234-sp</strain>
    </source>
</reference>
<gene>
    <name evidence="1" type="ORF">FA95DRAFT_1562370</name>
</gene>
<dbReference type="EMBL" id="MU275987">
    <property type="protein sequence ID" value="KAI0044310.1"/>
    <property type="molecule type" value="Genomic_DNA"/>
</dbReference>